<dbReference type="Proteomes" id="UP000198724">
    <property type="component" value="Unassembled WGS sequence"/>
</dbReference>
<proteinExistence type="predicted"/>
<gene>
    <name evidence="1" type="ORF">SAMN05421739_101690</name>
</gene>
<organism evidence="1 2">
    <name type="scientific">Pontibacter chinhatensis</name>
    <dbReference type="NCBI Taxonomy" id="1436961"/>
    <lineage>
        <taxon>Bacteria</taxon>
        <taxon>Pseudomonadati</taxon>
        <taxon>Bacteroidota</taxon>
        <taxon>Cytophagia</taxon>
        <taxon>Cytophagales</taxon>
        <taxon>Hymenobacteraceae</taxon>
        <taxon>Pontibacter</taxon>
    </lineage>
</organism>
<evidence type="ECO:0000313" key="2">
    <source>
        <dbReference type="Proteomes" id="UP000198724"/>
    </source>
</evidence>
<protein>
    <submittedName>
        <fullName evidence="1">Uncharacterized protein</fullName>
    </submittedName>
</protein>
<reference evidence="2" key="1">
    <citation type="submission" date="2016-10" db="EMBL/GenBank/DDBJ databases">
        <authorList>
            <person name="Varghese N."/>
            <person name="Submissions S."/>
        </authorList>
    </citation>
    <scope>NUCLEOTIDE SEQUENCE [LARGE SCALE GENOMIC DNA]</scope>
    <source>
        <strain evidence="2">LP51</strain>
    </source>
</reference>
<evidence type="ECO:0000313" key="1">
    <source>
        <dbReference type="EMBL" id="SFG02050.1"/>
    </source>
</evidence>
<dbReference type="EMBL" id="FOOT01000001">
    <property type="protein sequence ID" value="SFG02050.1"/>
    <property type="molecule type" value="Genomic_DNA"/>
</dbReference>
<dbReference type="STRING" id="1436961.SAMN05421739_101690"/>
<sequence length="98" mass="11107">MAFILLGFTSLLHYEFKKICTAPPFKMNAQNLNCGKDDSLIIFVIGDGLRKHTGTGGYCKYSGFCFLVFSFLPLWRKICKPPVNAPKTVLLRFNRAQQ</sequence>
<accession>A0A1I2NG79</accession>
<name>A0A1I2NG79_9BACT</name>
<keyword evidence="2" id="KW-1185">Reference proteome</keyword>
<dbReference type="AlphaFoldDB" id="A0A1I2NG79"/>